<dbReference type="AlphaFoldDB" id="A0A3B3R795"/>
<dbReference type="InterPro" id="IPR057365">
    <property type="entry name" value="URGCP"/>
</dbReference>
<evidence type="ECO:0000259" key="8">
    <source>
        <dbReference type="PROSITE" id="PS51717"/>
    </source>
</evidence>
<evidence type="ECO:0000256" key="6">
    <source>
        <dbReference type="ARBA" id="ARBA00023134"/>
    </source>
</evidence>
<dbReference type="GeneTree" id="ENSGT00940000154393"/>
<dbReference type="Ensembl" id="ENSPKIT00000038677.1">
    <property type="protein sequence ID" value="ENSPKIP00000014238.1"/>
    <property type="gene ID" value="ENSPKIG00000001323.1"/>
</dbReference>
<feature type="domain" description="VLIG-type G" evidence="8">
    <location>
        <begin position="608"/>
        <end position="854"/>
    </location>
</feature>
<dbReference type="SUPFAM" id="SSF52540">
    <property type="entry name" value="P-loop containing nucleoside triphosphate hydrolases"/>
    <property type="match status" value="1"/>
</dbReference>
<keyword evidence="5" id="KW-0547">Nucleotide-binding</keyword>
<evidence type="ECO:0000313" key="10">
    <source>
        <dbReference type="Proteomes" id="UP000261540"/>
    </source>
</evidence>
<dbReference type="Proteomes" id="UP000261540">
    <property type="component" value="Unplaced"/>
</dbReference>
<evidence type="ECO:0000256" key="1">
    <source>
        <dbReference type="ARBA" id="ARBA00004123"/>
    </source>
</evidence>
<dbReference type="InterPro" id="IPR027417">
    <property type="entry name" value="P-loop_NTPase"/>
</dbReference>
<name>A0A3B3R795_9TELE</name>
<evidence type="ECO:0000256" key="2">
    <source>
        <dbReference type="ARBA" id="ARBA00004496"/>
    </source>
</evidence>
<evidence type="ECO:0000256" key="5">
    <source>
        <dbReference type="ARBA" id="ARBA00022741"/>
    </source>
</evidence>
<accession>A0A3B3R795</accession>
<reference evidence="9" key="2">
    <citation type="submission" date="2025-09" db="UniProtKB">
        <authorList>
            <consortium name="Ensembl"/>
        </authorList>
    </citation>
    <scope>IDENTIFICATION</scope>
</reference>
<organism evidence="9 10">
    <name type="scientific">Paramormyrops kingsleyae</name>
    <dbReference type="NCBI Taxonomy" id="1676925"/>
    <lineage>
        <taxon>Eukaryota</taxon>
        <taxon>Metazoa</taxon>
        <taxon>Chordata</taxon>
        <taxon>Craniata</taxon>
        <taxon>Vertebrata</taxon>
        <taxon>Euteleostomi</taxon>
        <taxon>Actinopterygii</taxon>
        <taxon>Neopterygii</taxon>
        <taxon>Teleostei</taxon>
        <taxon>Osteoglossocephala</taxon>
        <taxon>Osteoglossomorpha</taxon>
        <taxon>Osteoglossiformes</taxon>
        <taxon>Mormyridae</taxon>
        <taxon>Paramormyrops</taxon>
    </lineage>
</organism>
<evidence type="ECO:0000256" key="4">
    <source>
        <dbReference type="ARBA" id="ARBA00022490"/>
    </source>
</evidence>
<dbReference type="Pfam" id="PF25496">
    <property type="entry name" value="URGCP"/>
    <property type="match status" value="2"/>
</dbReference>
<dbReference type="GO" id="GO:0005634">
    <property type="term" value="C:nucleus"/>
    <property type="evidence" value="ECO:0007669"/>
    <property type="project" value="UniProtKB-SubCell"/>
</dbReference>
<proteinExistence type="inferred from homology"/>
<dbReference type="PROSITE" id="PS51717">
    <property type="entry name" value="G_VLIG"/>
    <property type="match status" value="1"/>
</dbReference>
<keyword evidence="7" id="KW-0539">Nucleus</keyword>
<sequence length="870" mass="98828">TLVPKSSTSLLMKGHFLGCSLTPAVATLPKHMLQCAEGILVGLSLSEDTTDFNNLTANKIEMNNSTNLLKKLGLSDLFPKKIKLNDILVIDRLSMHINQPYRVQDLRSQYLYKLMILDYNVRYLSFKPVADPPLEDDGTTFDDFDFFNTNEELTSGADLADTESHIHPMDIHMAVFHCANDFLRQYMYTKLSTCQFALPFLVPNQGTEGLEFPFWPLRHIKKSWQSITNSSADNPGKYQTRQMFSTPVPVVSFLRLGTSFTSKSQIMNSVISKQRHNVFFNRHCKGSAPNSMLMNGVVEIAWYCPGGKKDDIFNDCDDIFDDLRLAAKNRNEAELTEELITNIKQCIGQYNKKQSIENCSNEARKLKFKVDEDKQSFKDGHELAQTLVCLLKEKGFSDIKKEFLPLHGELWHDWCLKNKQQYHLSCKTNESIEQQQSVILSDMEATRQKQREIALSHNDFMRSFLDCLTSSDHSEDTKFYMLQWLRVLLDELSSDHLARLEENYHSAWSQMRNVPKSKEKAELDMLRKQLNSLSENMAACTIGLQHIMREVGQIYECSVKQSVGALPALGAEMLISGYPLELMDGDESHVPLIWVQAVLKSLIEKLGDKKVYVLSILGLQSSGKSTLLNTMFGLQFTVSAGRCTHGAFMQMIKVDEKIREELGFDFLLVVDTEGLRSPELSTKTSLNHDNELATFIIGIGDMTVINIMGENPSEVHEILQICVQAFLRMKRVEIKPSCIFVHQNVAEASAGDKNMEGRRRLQEKLDEMAQTAAKEEGIDDVYSFSDVIQFDLESQVFYFKNLLEGDPPMAPPNPSYSQNVQDLKSKLLSVANRSIGIRHTNQNMLFPDVQVKLVLSQTNGHTYLRVRCDV</sequence>
<comment type="similarity">
    <text evidence="3">Belongs to the TRAFAC class dynamin-like GTPase superfamily. Very large inducible GTPase (VLIG) family.</text>
</comment>
<keyword evidence="4" id="KW-0963">Cytoplasm</keyword>
<keyword evidence="10" id="KW-1185">Reference proteome</keyword>
<dbReference type="PANTHER" id="PTHR22796">
    <property type="entry name" value="URG4-RELATED"/>
    <property type="match status" value="1"/>
</dbReference>
<evidence type="ECO:0000256" key="7">
    <source>
        <dbReference type="ARBA" id="ARBA00023242"/>
    </source>
</evidence>
<protein>
    <recommendedName>
        <fullName evidence="8">VLIG-type G domain-containing protein</fullName>
    </recommendedName>
</protein>
<dbReference type="Pfam" id="PF25683">
    <property type="entry name" value="URGCP_GTPase"/>
    <property type="match status" value="1"/>
</dbReference>
<dbReference type="InterPro" id="IPR030383">
    <property type="entry name" value="G_VLIG_dom"/>
</dbReference>
<evidence type="ECO:0000313" key="9">
    <source>
        <dbReference type="Ensembl" id="ENSPKIP00000014238.1"/>
    </source>
</evidence>
<comment type="subcellular location">
    <subcellularLocation>
        <location evidence="2">Cytoplasm</location>
    </subcellularLocation>
    <subcellularLocation>
        <location evidence="1">Nucleus</location>
    </subcellularLocation>
</comment>
<dbReference type="GO" id="GO:0005525">
    <property type="term" value="F:GTP binding"/>
    <property type="evidence" value="ECO:0007669"/>
    <property type="project" value="UniProtKB-KW"/>
</dbReference>
<evidence type="ECO:0000256" key="3">
    <source>
        <dbReference type="ARBA" id="ARBA00006828"/>
    </source>
</evidence>
<reference evidence="9" key="1">
    <citation type="submission" date="2025-08" db="UniProtKB">
        <authorList>
            <consortium name="Ensembl"/>
        </authorList>
    </citation>
    <scope>IDENTIFICATION</scope>
</reference>
<keyword evidence="6" id="KW-0342">GTP-binding</keyword>
<dbReference type="Gene3D" id="3.40.50.300">
    <property type="entry name" value="P-loop containing nucleotide triphosphate hydrolases"/>
    <property type="match status" value="1"/>
</dbReference>
<dbReference type="GO" id="GO:0005737">
    <property type="term" value="C:cytoplasm"/>
    <property type="evidence" value="ECO:0007669"/>
    <property type="project" value="UniProtKB-SubCell"/>
</dbReference>
<dbReference type="PANTHER" id="PTHR22796:SF6">
    <property type="entry name" value="INTERFERON-INDUCED VERY LARGE GTPASE 1-RELATED"/>
    <property type="match status" value="1"/>
</dbReference>